<organism evidence="12 13">
    <name type="scientific">Alistipes dispar</name>
    <dbReference type="NCBI Taxonomy" id="2585119"/>
    <lineage>
        <taxon>Bacteria</taxon>
        <taxon>Pseudomonadati</taxon>
        <taxon>Bacteroidota</taxon>
        <taxon>Bacteroidia</taxon>
        <taxon>Bacteroidales</taxon>
        <taxon>Rikenellaceae</taxon>
        <taxon>Alistipes</taxon>
    </lineage>
</organism>
<keyword evidence="6" id="KW-0067">ATP-binding</keyword>
<dbReference type="GO" id="GO:0006281">
    <property type="term" value="P:DNA repair"/>
    <property type="evidence" value="ECO:0007669"/>
    <property type="project" value="UniProtKB-KW"/>
</dbReference>
<comment type="function">
    <text evidence="1 9">May be involved in recombinational repair of damaged DNA.</text>
</comment>
<dbReference type="SUPFAM" id="SSF52540">
    <property type="entry name" value="P-loop containing nucleoside triphosphate hydrolases"/>
    <property type="match status" value="1"/>
</dbReference>
<evidence type="ECO:0000256" key="7">
    <source>
        <dbReference type="ARBA" id="ARBA00023204"/>
    </source>
</evidence>
<evidence type="ECO:0000313" key="12">
    <source>
        <dbReference type="EMBL" id="BBL06966.1"/>
    </source>
</evidence>
<dbReference type="GO" id="GO:0043590">
    <property type="term" value="C:bacterial nucleoid"/>
    <property type="evidence" value="ECO:0007669"/>
    <property type="project" value="TreeGrafter"/>
</dbReference>
<dbReference type="CDD" id="cd03241">
    <property type="entry name" value="ABC_RecN"/>
    <property type="match status" value="1"/>
</dbReference>
<evidence type="ECO:0000256" key="6">
    <source>
        <dbReference type="ARBA" id="ARBA00022840"/>
    </source>
</evidence>
<evidence type="ECO:0000256" key="4">
    <source>
        <dbReference type="ARBA" id="ARBA00022741"/>
    </source>
</evidence>
<evidence type="ECO:0000256" key="3">
    <source>
        <dbReference type="ARBA" id="ARBA00021315"/>
    </source>
</evidence>
<sequence length="568" mass="61373">MLRRLSVENYALIDKLELELDPHLNIITGETGAGKSILLGALGLLLGAKNDGSAMKDTARSCTVEGTFALAGPELEEFFAENDLEYAAETTLTRIITPAGKSRAFVNDVPVSLAQLREVGTRLLDIHSQHQNLILSSEEFRTSALDTVAGNGELLREYAAQYARLQELRRETAALREAAEQGRRDEEWLRFQTEELTAANLRAGELAEIEEELAMLENADRIGEAFTTLRNALDADETGVLVQLKNSETSLAHIGEHYPAAAEYAARLRSTLEELKDIGASAAADSERIDADPERLAKLSARLDTLLALQQKHHAADEAELIGLRDRCTARLAAVVHGDERIAEAEAALQKAAEKARKLADRLRKAREKAAPAFAGHIRGTLARLGMPDTVFEAAIDDLGELTRTGGDSVRFLFSANRGRAPQSVERIASGGELSRVMLALKALLAERMQLPTIIFDEIDTGVSGRIADAMGEIIASLAASMQVVDITHLPQVASKGAAHFVVYKRDGRTSITRLSDDERITEIAKMLSGSEITDAAIAQARILLGRNGEPHPAAPGCSDTPAPGSLF</sequence>
<accession>A0A4Y1X3C9</accession>
<dbReference type="GO" id="GO:0009432">
    <property type="term" value="P:SOS response"/>
    <property type="evidence" value="ECO:0007669"/>
    <property type="project" value="TreeGrafter"/>
</dbReference>
<evidence type="ECO:0000259" key="11">
    <source>
        <dbReference type="Pfam" id="PF02463"/>
    </source>
</evidence>
<evidence type="ECO:0000256" key="10">
    <source>
        <dbReference type="SAM" id="Coils"/>
    </source>
</evidence>
<feature type="coiled-coil region" evidence="10">
    <location>
        <begin position="342"/>
        <end position="369"/>
    </location>
</feature>
<dbReference type="KEGG" id="ada:A5CPEGH6_16040"/>
<evidence type="ECO:0000256" key="5">
    <source>
        <dbReference type="ARBA" id="ARBA00022763"/>
    </source>
</evidence>
<dbReference type="PANTHER" id="PTHR11059:SF0">
    <property type="entry name" value="DNA REPAIR PROTEIN RECN"/>
    <property type="match status" value="1"/>
</dbReference>
<protein>
    <recommendedName>
        <fullName evidence="3 9">DNA repair protein RecN</fullName>
    </recommendedName>
    <alternativeName>
        <fullName evidence="8 9">Recombination protein N</fullName>
    </alternativeName>
</protein>
<dbReference type="PANTHER" id="PTHR11059">
    <property type="entry name" value="DNA REPAIR PROTEIN RECN"/>
    <property type="match status" value="1"/>
</dbReference>
<dbReference type="OrthoDB" id="9806954at2"/>
<dbReference type="InterPro" id="IPR004604">
    <property type="entry name" value="DNA_recomb/repair_RecN"/>
</dbReference>
<dbReference type="PIRSF" id="PIRSF003128">
    <property type="entry name" value="RecN"/>
    <property type="match status" value="1"/>
</dbReference>
<evidence type="ECO:0000256" key="9">
    <source>
        <dbReference type="PIRNR" id="PIRNR003128"/>
    </source>
</evidence>
<dbReference type="Proteomes" id="UP000319374">
    <property type="component" value="Chromosome"/>
</dbReference>
<dbReference type="Gene3D" id="3.40.50.300">
    <property type="entry name" value="P-loop containing nucleotide triphosphate hydrolases"/>
    <property type="match status" value="2"/>
</dbReference>
<evidence type="ECO:0000256" key="2">
    <source>
        <dbReference type="ARBA" id="ARBA00009441"/>
    </source>
</evidence>
<dbReference type="InterPro" id="IPR027417">
    <property type="entry name" value="P-loop_NTPase"/>
</dbReference>
<reference evidence="13" key="1">
    <citation type="submission" date="2019-06" db="EMBL/GenBank/DDBJ databases">
        <title>Alistipes onderdonkii subsp. vulgaris subsp. nov., Alistipes dispar sp. nov. and Alistipes communis sp. nov., isolated from human faeces, and creation of Alistipes onderdonkii subsp. onderdonkii subsp. nov.</title>
        <authorList>
            <person name="Sakamoto M."/>
            <person name="Ikeyama N."/>
            <person name="Ogata Y."/>
            <person name="Suda W."/>
            <person name="Iino T."/>
            <person name="Hattori M."/>
            <person name="Ohkuma M."/>
        </authorList>
    </citation>
    <scope>NUCLEOTIDE SEQUENCE [LARGE SCALE GENOMIC DNA]</scope>
    <source>
        <strain evidence="13">5CPEGH6</strain>
    </source>
</reference>
<feature type="coiled-coil region" evidence="10">
    <location>
        <begin position="151"/>
        <end position="185"/>
    </location>
</feature>
<dbReference type="Pfam" id="PF02463">
    <property type="entry name" value="SMC_N"/>
    <property type="match status" value="1"/>
</dbReference>
<keyword evidence="5 9" id="KW-0227">DNA damage</keyword>
<comment type="similarity">
    <text evidence="2 9">Belongs to the RecN family.</text>
</comment>
<keyword evidence="10" id="KW-0175">Coiled coil</keyword>
<evidence type="ECO:0000256" key="8">
    <source>
        <dbReference type="ARBA" id="ARBA00033408"/>
    </source>
</evidence>
<evidence type="ECO:0000256" key="1">
    <source>
        <dbReference type="ARBA" id="ARBA00003618"/>
    </source>
</evidence>
<gene>
    <name evidence="12" type="ORF">A5CPEGH6_16040</name>
</gene>
<dbReference type="EMBL" id="AP019736">
    <property type="protein sequence ID" value="BBL06966.1"/>
    <property type="molecule type" value="Genomic_DNA"/>
</dbReference>
<keyword evidence="7 9" id="KW-0234">DNA repair</keyword>
<keyword evidence="13" id="KW-1185">Reference proteome</keyword>
<keyword evidence="4" id="KW-0547">Nucleotide-binding</keyword>
<name>A0A4Y1X3C9_9BACT</name>
<proteinExistence type="inferred from homology"/>
<dbReference type="AlphaFoldDB" id="A0A4Y1X3C9"/>
<dbReference type="InterPro" id="IPR003395">
    <property type="entry name" value="RecF/RecN/SMC_N"/>
</dbReference>
<dbReference type="GO" id="GO:0005524">
    <property type="term" value="F:ATP binding"/>
    <property type="evidence" value="ECO:0007669"/>
    <property type="project" value="UniProtKB-KW"/>
</dbReference>
<dbReference type="GO" id="GO:0006310">
    <property type="term" value="P:DNA recombination"/>
    <property type="evidence" value="ECO:0007669"/>
    <property type="project" value="InterPro"/>
</dbReference>
<dbReference type="GeneID" id="98673588"/>
<feature type="domain" description="RecF/RecN/SMC N-terminal" evidence="11">
    <location>
        <begin position="1"/>
        <end position="508"/>
    </location>
</feature>
<evidence type="ECO:0000313" key="13">
    <source>
        <dbReference type="Proteomes" id="UP000319374"/>
    </source>
</evidence>
<dbReference type="NCBIfam" id="TIGR00634">
    <property type="entry name" value="recN"/>
    <property type="match status" value="1"/>
</dbReference>
<dbReference type="RefSeq" id="WP_141428882.1">
    <property type="nucleotide sequence ID" value="NZ_AP019736.1"/>
</dbReference>